<evidence type="ECO:0000313" key="2">
    <source>
        <dbReference type="EMBL" id="SJZ57790.1"/>
    </source>
</evidence>
<dbReference type="Gene3D" id="2.130.10.10">
    <property type="entry name" value="YVTN repeat-like/Quinoprotein amine dehydrogenase"/>
    <property type="match status" value="1"/>
</dbReference>
<dbReference type="PROSITE" id="PS51257">
    <property type="entry name" value="PROKAR_LIPOPROTEIN"/>
    <property type="match status" value="1"/>
</dbReference>
<feature type="domain" description="Pyrrolo-quinoline quinone repeat" evidence="1">
    <location>
        <begin position="379"/>
        <end position="442"/>
    </location>
</feature>
<protein>
    <submittedName>
        <fullName evidence="2">Outer membrane protein assembly factor BamB, contains PQQ-like beta-propeller repeat</fullName>
    </submittedName>
</protein>
<gene>
    <name evidence="2" type="ORF">SAMN02745126_01697</name>
</gene>
<dbReference type="STRING" id="225324.SAMN02745126_01697"/>
<name>A0A1T4LSU1_9HYPH</name>
<dbReference type="SUPFAM" id="SSF50998">
    <property type="entry name" value="Quinoprotein alcohol dehydrogenase-like"/>
    <property type="match status" value="1"/>
</dbReference>
<dbReference type="PANTHER" id="PTHR34512">
    <property type="entry name" value="CELL SURFACE PROTEIN"/>
    <property type="match status" value="1"/>
</dbReference>
<organism evidence="2 3">
    <name type="scientific">Enhydrobacter aerosaccus</name>
    <dbReference type="NCBI Taxonomy" id="225324"/>
    <lineage>
        <taxon>Bacteria</taxon>
        <taxon>Pseudomonadati</taxon>
        <taxon>Pseudomonadota</taxon>
        <taxon>Alphaproteobacteria</taxon>
        <taxon>Hyphomicrobiales</taxon>
        <taxon>Enhydrobacter</taxon>
    </lineage>
</organism>
<dbReference type="EMBL" id="FUWJ01000001">
    <property type="protein sequence ID" value="SJZ57790.1"/>
    <property type="molecule type" value="Genomic_DNA"/>
</dbReference>
<evidence type="ECO:0000259" key="1">
    <source>
        <dbReference type="Pfam" id="PF13360"/>
    </source>
</evidence>
<proteinExistence type="predicted"/>
<dbReference type="SMART" id="SM00564">
    <property type="entry name" value="PQQ"/>
    <property type="match status" value="7"/>
</dbReference>
<keyword evidence="3" id="KW-1185">Reference proteome</keyword>
<accession>A0A1T4LSU1</accession>
<sequence>MSTVLRFIDHRVLLSAVLLSASLTGCSLFDKKGPPLPGERVSVFSDRRDVTPDNDAPAVQVPPPFANPSWPQSGGYADYAMQHLDIAAQPQVAWSADIGAGTSSDRILTTPPVVVDGKVFVKDAQSTVSAFNADTGQRLWSVTLQPEDTRDADEFGGGLVWYGGRLFVTTGFAEVFSLDPNTGNEIWHSTVKAPVRGSPLAFADRVFAVSIDNKLHALAATDGADLWSFSGLQEVSRYVGGNSPAAARDLVVAPFSSGELVALYVNNGRAAWNESLVGRSRESRAFGNLADIRGRPVIDRGMVFAMGSAGQMIAIDLSTGQRRWERNFGGYQTPWVAGPYLFVLTNSDDVVAIDRAAGKVKWVTPLTQYFDAKRQKPILWGGPVLAGDRLLVTGTSGDVVVLSPYTGDVMGKISAGGSARLAPIVANRTIYILTDSGRLIALR</sequence>
<dbReference type="Pfam" id="PF13360">
    <property type="entry name" value="PQQ_2"/>
    <property type="match status" value="2"/>
</dbReference>
<dbReference type="PANTHER" id="PTHR34512:SF30">
    <property type="entry name" value="OUTER MEMBRANE PROTEIN ASSEMBLY FACTOR BAMB"/>
    <property type="match status" value="1"/>
</dbReference>
<dbReference type="AlphaFoldDB" id="A0A1T4LSU1"/>
<dbReference type="InterPro" id="IPR002372">
    <property type="entry name" value="PQQ_rpt_dom"/>
</dbReference>
<dbReference type="InterPro" id="IPR015943">
    <property type="entry name" value="WD40/YVTN_repeat-like_dom_sf"/>
</dbReference>
<reference evidence="3" key="1">
    <citation type="submission" date="2017-02" db="EMBL/GenBank/DDBJ databases">
        <authorList>
            <person name="Varghese N."/>
            <person name="Submissions S."/>
        </authorList>
    </citation>
    <scope>NUCLEOTIDE SEQUENCE [LARGE SCALE GENOMIC DNA]</scope>
    <source>
        <strain evidence="3">ATCC 27094</strain>
    </source>
</reference>
<dbReference type="InterPro" id="IPR018391">
    <property type="entry name" value="PQQ_b-propeller_rpt"/>
</dbReference>
<evidence type="ECO:0000313" key="3">
    <source>
        <dbReference type="Proteomes" id="UP000190092"/>
    </source>
</evidence>
<dbReference type="InterPro" id="IPR011047">
    <property type="entry name" value="Quinoprotein_ADH-like_sf"/>
</dbReference>
<feature type="domain" description="Pyrrolo-quinoline quinone repeat" evidence="1">
    <location>
        <begin position="125"/>
        <end position="363"/>
    </location>
</feature>
<dbReference type="Proteomes" id="UP000190092">
    <property type="component" value="Unassembled WGS sequence"/>
</dbReference>
<dbReference type="OrthoDB" id="5290752at2"/>